<gene>
    <name evidence="6" type="ORF">IAB75_08580</name>
</gene>
<evidence type="ECO:0000256" key="2">
    <source>
        <dbReference type="ARBA" id="ARBA00023004"/>
    </source>
</evidence>
<dbReference type="PANTHER" id="PTHR43193:SF2">
    <property type="entry name" value="POLYFERREDOXIN PROTEIN FWDF"/>
    <property type="match status" value="1"/>
</dbReference>
<keyword evidence="3" id="KW-0411">Iron-sulfur</keyword>
<dbReference type="Pfam" id="PF04432">
    <property type="entry name" value="FrhB_FdhB_C"/>
    <property type="match status" value="1"/>
</dbReference>
<dbReference type="AlphaFoldDB" id="A0A940IIU0"/>
<accession>A0A940IIU0</accession>
<reference evidence="6" key="1">
    <citation type="submission" date="2020-10" db="EMBL/GenBank/DDBJ databases">
        <authorList>
            <person name="Gilroy R."/>
        </authorList>
    </citation>
    <scope>NUCLEOTIDE SEQUENCE</scope>
    <source>
        <strain evidence="6">G3-8215</strain>
    </source>
</reference>
<dbReference type="PROSITE" id="PS51379">
    <property type="entry name" value="4FE4S_FER_2"/>
    <property type="match status" value="2"/>
</dbReference>
<dbReference type="SUPFAM" id="SSF54862">
    <property type="entry name" value="4Fe-4S ferredoxins"/>
    <property type="match status" value="1"/>
</dbReference>
<dbReference type="PROSITE" id="PS00198">
    <property type="entry name" value="4FE4S_FER_1"/>
    <property type="match status" value="1"/>
</dbReference>
<organism evidence="6 7">
    <name type="scientific">Candidatus Cryptobacteroides avicola</name>
    <dbReference type="NCBI Taxonomy" id="2840757"/>
    <lineage>
        <taxon>Bacteria</taxon>
        <taxon>Pseudomonadati</taxon>
        <taxon>Bacteroidota</taxon>
        <taxon>Bacteroidia</taxon>
        <taxon>Bacteroidales</taxon>
        <taxon>Candidatus Cryptobacteroides</taxon>
    </lineage>
</organism>
<evidence type="ECO:0000256" key="3">
    <source>
        <dbReference type="ARBA" id="ARBA00023014"/>
    </source>
</evidence>
<evidence type="ECO:0000259" key="5">
    <source>
        <dbReference type="PROSITE" id="PS51379"/>
    </source>
</evidence>
<evidence type="ECO:0000313" key="6">
    <source>
        <dbReference type="EMBL" id="MBO8484151.1"/>
    </source>
</evidence>
<evidence type="ECO:0000256" key="4">
    <source>
        <dbReference type="SAM" id="Phobius"/>
    </source>
</evidence>
<feature type="domain" description="4Fe-4S ferredoxin-type" evidence="5">
    <location>
        <begin position="35"/>
        <end position="63"/>
    </location>
</feature>
<proteinExistence type="predicted"/>
<dbReference type="Gene3D" id="3.30.70.20">
    <property type="match status" value="1"/>
</dbReference>
<keyword evidence="1" id="KW-0479">Metal-binding</keyword>
<feature type="domain" description="4Fe-4S ferredoxin-type" evidence="5">
    <location>
        <begin position="1"/>
        <end position="30"/>
    </location>
</feature>
<keyword evidence="4" id="KW-0812">Transmembrane</keyword>
<sequence length="399" mass="45851">MITIINKSDCCGCWGCENICPRKCISMIEDNEGFRYPVVDVENCIDCGLCEKVCPIKIQICDNFIPKSYVVQNKDGFVLRNSTSGGFYSAISKYVIEQGGVVFGAAFDENMVLKHTYSETYDICSKYQGSKYVQSLIGDSYKQAKKFLEAGRLVVFSGTPCQIAGLYGFLMNRRYENLITVDLVCRGTPSPFVLKKYLEYYASEVGSPVVDYRSRDKYYGYNYSTATITFADKSCKYHKGKESDFMLGLYFNNLISRPSCYDCHFKTLHRLSDITIFDCWNAPAVSQSFTSNGATNVFIHTQRGSGIFEKLKDNFIWSVSDIKSIIMKDGIMIRNNVPENHRRAEFFKDLNILSIKDLEKKYLPKSFILRICYYLKPFFYKIGIFSLYFKLKKRIKNLI</sequence>
<dbReference type="Proteomes" id="UP000725002">
    <property type="component" value="Unassembled WGS sequence"/>
</dbReference>
<dbReference type="GO" id="GO:0046872">
    <property type="term" value="F:metal ion binding"/>
    <property type="evidence" value="ECO:0007669"/>
    <property type="project" value="UniProtKB-KW"/>
</dbReference>
<evidence type="ECO:0000256" key="1">
    <source>
        <dbReference type="ARBA" id="ARBA00022723"/>
    </source>
</evidence>
<keyword evidence="2" id="KW-0408">Iron</keyword>
<comment type="caution">
    <text evidence="6">The sequence shown here is derived from an EMBL/GenBank/DDBJ whole genome shotgun (WGS) entry which is preliminary data.</text>
</comment>
<evidence type="ECO:0000313" key="7">
    <source>
        <dbReference type="Proteomes" id="UP000725002"/>
    </source>
</evidence>
<dbReference type="EMBL" id="JADILV010000058">
    <property type="protein sequence ID" value="MBO8484151.1"/>
    <property type="molecule type" value="Genomic_DNA"/>
</dbReference>
<keyword evidence="4" id="KW-1133">Transmembrane helix</keyword>
<dbReference type="InterPro" id="IPR007525">
    <property type="entry name" value="FrhB_FdhB_C"/>
</dbReference>
<dbReference type="GO" id="GO:0051536">
    <property type="term" value="F:iron-sulfur cluster binding"/>
    <property type="evidence" value="ECO:0007669"/>
    <property type="project" value="UniProtKB-KW"/>
</dbReference>
<dbReference type="PANTHER" id="PTHR43193">
    <property type="match status" value="1"/>
</dbReference>
<reference evidence="6" key="2">
    <citation type="journal article" date="2021" name="PeerJ">
        <title>Extensive microbial diversity within the chicken gut microbiome revealed by metagenomics and culture.</title>
        <authorList>
            <person name="Gilroy R."/>
            <person name="Ravi A."/>
            <person name="Getino M."/>
            <person name="Pursley I."/>
            <person name="Horton D.L."/>
            <person name="Alikhan N.F."/>
            <person name="Baker D."/>
            <person name="Gharbi K."/>
            <person name="Hall N."/>
            <person name="Watson M."/>
            <person name="Adriaenssens E.M."/>
            <person name="Foster-Nyarko E."/>
            <person name="Jarju S."/>
            <person name="Secka A."/>
            <person name="Antonio M."/>
            <person name="Oren A."/>
            <person name="Chaudhuri R.R."/>
            <person name="La Ragione R."/>
            <person name="Hildebrand F."/>
            <person name="Pallen M.J."/>
        </authorList>
    </citation>
    <scope>NUCLEOTIDE SEQUENCE</scope>
    <source>
        <strain evidence="6">G3-8215</strain>
    </source>
</reference>
<dbReference type="InterPro" id="IPR017900">
    <property type="entry name" value="4Fe4S_Fe_S_CS"/>
</dbReference>
<dbReference type="InterPro" id="IPR017896">
    <property type="entry name" value="4Fe4S_Fe-S-bd"/>
</dbReference>
<protein>
    <submittedName>
        <fullName evidence="6">Coenzyme F420 hydrogenase/dehydrogenase, beta subunit C-terminal domain</fullName>
    </submittedName>
</protein>
<dbReference type="InterPro" id="IPR052977">
    <property type="entry name" value="Polyferredoxin-like_ET"/>
</dbReference>
<feature type="transmembrane region" description="Helical" evidence="4">
    <location>
        <begin position="367"/>
        <end position="389"/>
    </location>
</feature>
<name>A0A940IIU0_9BACT</name>
<keyword evidence="4" id="KW-0472">Membrane</keyword>
<dbReference type="Pfam" id="PF12838">
    <property type="entry name" value="Fer4_7"/>
    <property type="match status" value="1"/>
</dbReference>